<dbReference type="CDD" id="cd00082">
    <property type="entry name" value="HisKA"/>
    <property type="match status" value="1"/>
</dbReference>
<keyword evidence="3" id="KW-0597">Phosphoprotein</keyword>
<keyword evidence="8" id="KW-1185">Reference proteome</keyword>
<dbReference type="Gene3D" id="3.30.565.10">
    <property type="entry name" value="Histidine kinase-like ATPase, C-terminal domain"/>
    <property type="match status" value="1"/>
</dbReference>
<evidence type="ECO:0000256" key="5">
    <source>
        <dbReference type="ARBA" id="ARBA00022777"/>
    </source>
</evidence>
<dbReference type="Gene3D" id="1.10.287.130">
    <property type="match status" value="1"/>
</dbReference>
<dbReference type="SUPFAM" id="SSF47384">
    <property type="entry name" value="Homodimeric domain of signal transducing histidine kinase"/>
    <property type="match status" value="1"/>
</dbReference>
<feature type="domain" description="Histidine kinase" evidence="6">
    <location>
        <begin position="162"/>
        <end position="383"/>
    </location>
</feature>
<comment type="caution">
    <text evidence="7">The sequence shown here is derived from an EMBL/GenBank/DDBJ whole genome shotgun (WGS) entry which is preliminary data.</text>
</comment>
<comment type="catalytic activity">
    <reaction evidence="1">
        <text>ATP + protein L-histidine = ADP + protein N-phospho-L-histidine.</text>
        <dbReference type="EC" id="2.7.13.3"/>
    </reaction>
</comment>
<dbReference type="InterPro" id="IPR036097">
    <property type="entry name" value="HisK_dim/P_sf"/>
</dbReference>
<evidence type="ECO:0000313" key="7">
    <source>
        <dbReference type="EMBL" id="KJU82140.1"/>
    </source>
</evidence>
<dbReference type="Gene3D" id="3.30.450.20">
    <property type="entry name" value="PAS domain"/>
    <property type="match status" value="1"/>
</dbReference>
<dbReference type="InterPro" id="IPR005467">
    <property type="entry name" value="His_kinase_dom"/>
</dbReference>
<organism evidence="7 8">
    <name type="scientific">Candidatus Magnetobacterium bavaricum</name>
    <dbReference type="NCBI Taxonomy" id="29290"/>
    <lineage>
        <taxon>Bacteria</taxon>
        <taxon>Pseudomonadati</taxon>
        <taxon>Nitrospirota</taxon>
        <taxon>Thermodesulfovibrionia</taxon>
        <taxon>Thermodesulfovibrionales</taxon>
        <taxon>Candidatus Magnetobacteriaceae</taxon>
        <taxon>Candidatus Magnetobacterium</taxon>
    </lineage>
</organism>
<dbReference type="PATRIC" id="fig|29290.4.peg.7503"/>
<dbReference type="GO" id="GO:0009927">
    <property type="term" value="F:histidine phosphotransfer kinase activity"/>
    <property type="evidence" value="ECO:0007669"/>
    <property type="project" value="TreeGrafter"/>
</dbReference>
<proteinExistence type="predicted"/>
<dbReference type="InterPro" id="IPR000014">
    <property type="entry name" value="PAS"/>
</dbReference>
<dbReference type="Pfam" id="PF02518">
    <property type="entry name" value="HATPase_c"/>
    <property type="match status" value="1"/>
</dbReference>
<dbReference type="FunFam" id="3.30.565.10:FF:000010">
    <property type="entry name" value="Sensor histidine kinase RcsC"/>
    <property type="match status" value="1"/>
</dbReference>
<dbReference type="InterPro" id="IPR035965">
    <property type="entry name" value="PAS-like_dom_sf"/>
</dbReference>
<dbReference type="GO" id="GO:0000155">
    <property type="term" value="F:phosphorelay sensor kinase activity"/>
    <property type="evidence" value="ECO:0007669"/>
    <property type="project" value="InterPro"/>
</dbReference>
<dbReference type="EC" id="2.7.13.3" evidence="2"/>
<dbReference type="InterPro" id="IPR003661">
    <property type="entry name" value="HisK_dim/P_dom"/>
</dbReference>
<name>A0A0F3GJN2_9BACT</name>
<evidence type="ECO:0000256" key="3">
    <source>
        <dbReference type="ARBA" id="ARBA00022553"/>
    </source>
</evidence>
<gene>
    <name evidence="7" type="ORF">MBAV_005672</name>
</gene>
<dbReference type="CDD" id="cd00130">
    <property type="entry name" value="PAS"/>
    <property type="match status" value="1"/>
</dbReference>
<evidence type="ECO:0000313" key="8">
    <source>
        <dbReference type="Proteomes" id="UP000033423"/>
    </source>
</evidence>
<dbReference type="EMBL" id="LACI01002415">
    <property type="protein sequence ID" value="KJU82140.1"/>
    <property type="molecule type" value="Genomic_DNA"/>
</dbReference>
<protein>
    <recommendedName>
        <fullName evidence="2">histidine kinase</fullName>
        <ecNumber evidence="2">2.7.13.3</ecNumber>
    </recommendedName>
</protein>
<accession>A0A0F3GJN2</accession>
<dbReference type="Proteomes" id="UP000033423">
    <property type="component" value="Unassembled WGS sequence"/>
</dbReference>
<dbReference type="SUPFAM" id="SSF55874">
    <property type="entry name" value="ATPase domain of HSP90 chaperone/DNA topoisomerase II/histidine kinase"/>
    <property type="match status" value="1"/>
</dbReference>
<dbReference type="SMART" id="SM00388">
    <property type="entry name" value="HisKA"/>
    <property type="match status" value="1"/>
</dbReference>
<dbReference type="SUPFAM" id="SSF55785">
    <property type="entry name" value="PYP-like sensor domain (PAS domain)"/>
    <property type="match status" value="1"/>
</dbReference>
<dbReference type="PANTHER" id="PTHR43047:SF72">
    <property type="entry name" value="OSMOSENSING HISTIDINE PROTEIN KINASE SLN1"/>
    <property type="match status" value="1"/>
</dbReference>
<dbReference type="InterPro" id="IPR004358">
    <property type="entry name" value="Sig_transdc_His_kin-like_C"/>
</dbReference>
<dbReference type="Pfam" id="PF00512">
    <property type="entry name" value="HisKA"/>
    <property type="match status" value="1"/>
</dbReference>
<evidence type="ECO:0000256" key="2">
    <source>
        <dbReference type="ARBA" id="ARBA00012438"/>
    </source>
</evidence>
<evidence type="ECO:0000256" key="4">
    <source>
        <dbReference type="ARBA" id="ARBA00022679"/>
    </source>
</evidence>
<keyword evidence="4" id="KW-0808">Transferase</keyword>
<dbReference type="GO" id="GO:0005886">
    <property type="term" value="C:plasma membrane"/>
    <property type="evidence" value="ECO:0007669"/>
    <property type="project" value="TreeGrafter"/>
</dbReference>
<dbReference type="PRINTS" id="PR00344">
    <property type="entry name" value="BCTRLSENSOR"/>
</dbReference>
<dbReference type="SMART" id="SM00387">
    <property type="entry name" value="HATPase_c"/>
    <property type="match status" value="1"/>
</dbReference>
<dbReference type="CDD" id="cd16922">
    <property type="entry name" value="HATPase_EvgS-ArcB-TorS-like"/>
    <property type="match status" value="1"/>
</dbReference>
<evidence type="ECO:0000259" key="6">
    <source>
        <dbReference type="PROSITE" id="PS50109"/>
    </source>
</evidence>
<dbReference type="PROSITE" id="PS50109">
    <property type="entry name" value="HIS_KIN"/>
    <property type="match status" value="1"/>
</dbReference>
<sequence>MTTSENILDADFQHMIKKVNRYLWDFYNLHSIIISIAGFGEHVGEILYANRWAHRLLKYPPGSLIGENVTILMSNKEDVVNHDSYLREYLKQERLGMVLNEGRIVDAKDAEGGILPTYLSVIEKDIDGMRVFIGFMTDLSLQTKAMERAQAAASTRANFLACMSHEIRTPLNSILGRADIVKQMKLPSEVIEHVDSIIYAGEGLLRIINDILDFSKIDAGKIIVERMCFDLHKIIDKVIDIMKTAADKKHLLLSANIPPDIPQIVIGDPTKLHQVLINLLGNAIKFTDAGEITCSVAIEGRMDSGVILRFSIMDTGMGIPKSQMDDIFVPFSQADSSTTRRFGGTGLGLSITRELVEMHNGNIWVESIVGKGSTFHFTMMFELSYECKLDEEAVEKQEVKGKQQPVTLYTVYAEGHGQYEEEISLFTEALGLYYALDFVKAGELFSRLMSGYRQVVLYDLYRRRCNYFQLNVPDETWDKVFTHTLK</sequence>
<reference evidence="7 8" key="1">
    <citation type="submission" date="2015-02" db="EMBL/GenBank/DDBJ databases">
        <title>Single-cell genomics of uncultivated deep-branching MTB reveals a conserved set of magnetosome genes.</title>
        <authorList>
            <person name="Kolinko S."/>
            <person name="Richter M."/>
            <person name="Glockner F.O."/>
            <person name="Brachmann A."/>
            <person name="Schuler D."/>
        </authorList>
    </citation>
    <scope>NUCLEOTIDE SEQUENCE [LARGE SCALE GENOMIC DNA]</scope>
    <source>
        <strain evidence="7">TM-1</strain>
    </source>
</reference>
<dbReference type="InterPro" id="IPR003594">
    <property type="entry name" value="HATPase_dom"/>
</dbReference>
<evidence type="ECO:0000256" key="1">
    <source>
        <dbReference type="ARBA" id="ARBA00000085"/>
    </source>
</evidence>
<keyword evidence="5" id="KW-0418">Kinase</keyword>
<dbReference type="AlphaFoldDB" id="A0A0F3GJN2"/>
<dbReference type="InterPro" id="IPR036890">
    <property type="entry name" value="HATPase_C_sf"/>
</dbReference>
<dbReference type="PANTHER" id="PTHR43047">
    <property type="entry name" value="TWO-COMPONENT HISTIDINE PROTEIN KINASE"/>
    <property type="match status" value="1"/>
</dbReference>